<dbReference type="PROSITE" id="PS50929">
    <property type="entry name" value="ABC_TM1F"/>
    <property type="match status" value="1"/>
</dbReference>
<accession>A0A2Z4FNK5</accession>
<dbReference type="GO" id="GO:0005886">
    <property type="term" value="C:plasma membrane"/>
    <property type="evidence" value="ECO:0007669"/>
    <property type="project" value="UniProtKB-SubCell"/>
</dbReference>
<dbReference type="InterPro" id="IPR003439">
    <property type="entry name" value="ABC_transporter-like_ATP-bd"/>
</dbReference>
<keyword evidence="2" id="KW-0813">Transport</keyword>
<dbReference type="Gene3D" id="3.40.50.300">
    <property type="entry name" value="P-loop containing nucleotide triphosphate hydrolases"/>
    <property type="match status" value="1"/>
</dbReference>
<proteinExistence type="predicted"/>
<evidence type="ECO:0000313" key="8">
    <source>
        <dbReference type="EMBL" id="AWV90601.1"/>
    </source>
</evidence>
<dbReference type="PANTHER" id="PTHR43394:SF1">
    <property type="entry name" value="ATP-BINDING CASSETTE SUB-FAMILY B MEMBER 10, MITOCHONDRIAL"/>
    <property type="match status" value="1"/>
</dbReference>
<comment type="subcellular location">
    <subcellularLocation>
        <location evidence="1">Cell membrane</location>
        <topology evidence="1">Multi-pass membrane protein</topology>
    </subcellularLocation>
</comment>
<evidence type="ECO:0000256" key="1">
    <source>
        <dbReference type="ARBA" id="ARBA00004651"/>
    </source>
</evidence>
<keyword evidence="6" id="KW-1133">Transmembrane helix</keyword>
<dbReference type="InterPro" id="IPR011527">
    <property type="entry name" value="ABC1_TM_dom"/>
</dbReference>
<dbReference type="InterPro" id="IPR003593">
    <property type="entry name" value="AAA+_ATPase"/>
</dbReference>
<evidence type="ECO:0000256" key="3">
    <source>
        <dbReference type="ARBA" id="ARBA00022692"/>
    </source>
</evidence>
<evidence type="ECO:0000256" key="4">
    <source>
        <dbReference type="ARBA" id="ARBA00022741"/>
    </source>
</evidence>
<evidence type="ECO:0000313" key="9">
    <source>
        <dbReference type="Proteomes" id="UP000249799"/>
    </source>
</evidence>
<keyword evidence="5" id="KW-0067">ATP-binding</keyword>
<dbReference type="GO" id="GO:0016887">
    <property type="term" value="F:ATP hydrolysis activity"/>
    <property type="evidence" value="ECO:0007669"/>
    <property type="project" value="InterPro"/>
</dbReference>
<gene>
    <name evidence="8" type="ORF">DN745_15220</name>
</gene>
<dbReference type="PROSITE" id="PS50893">
    <property type="entry name" value="ABC_TRANSPORTER_2"/>
    <property type="match status" value="1"/>
</dbReference>
<dbReference type="SUPFAM" id="SSF52540">
    <property type="entry name" value="P-loop containing nucleoside triphosphate hydrolases"/>
    <property type="match status" value="1"/>
</dbReference>
<keyword evidence="9" id="KW-1185">Reference proteome</keyword>
<dbReference type="KEGG" id="bsed:DN745_15220"/>
<keyword evidence="7" id="KW-0472">Membrane</keyword>
<evidence type="ECO:0000256" key="2">
    <source>
        <dbReference type="ARBA" id="ARBA00022448"/>
    </source>
</evidence>
<sequence>MASNPVITSNKRPLGRLFSYARTQRRFIWMAITASVLNKIFDLAPPVLIGAAIDVVVKREDSIIAALGVTDVFSQLVWLAGATLLIWGLESVFQYAQAWLWRNLAQTIQHELRLDAYAHIQDLELAYFHEQSSGGLLSILNDDINQLERFLDAGADQLISVMTTALVVSAAFFILAPGVAWMAMAPIPLILWGSFKFQRLLAPRYAHVREQVGLLNGQLANNLSGIATIKSFTTEDYERARIEHVSSDYREANRKAIVLSSAFSPLIRMVIVLGFIATLVYGGHLALEGELPVGVYTVLVFMTQRLLWPLTRLGETFDLYQRAMASTNRVMDLLETPIRIDNGEQSLEPAQVAGAVHFDNITFGYPNRDPILKNFDLKIPAGATVGIVGATGSGKTTLINLLLRFYEPQSGKLSVDETDISKLDLTDLRRAIGLVSQQVFLFHGTVSDNIGYGTFDASAEEIERAATLAEADEFIAQLPQGYQTMVGERGETLSGGQRQRLSIARALLKNPPILIFDEATSAVDNDTEAAIQRSLNRVTRDRTTLIIAHRLSTVRNADFIVVLDKGGIAEQGSHDELIAANGDYARLWRVQTGDIGHLAD</sequence>
<dbReference type="EMBL" id="CP030032">
    <property type="protein sequence ID" value="AWV90601.1"/>
    <property type="molecule type" value="Genomic_DNA"/>
</dbReference>
<organism evidence="8 9">
    <name type="scientific">Bradymonas sediminis</name>
    <dbReference type="NCBI Taxonomy" id="1548548"/>
    <lineage>
        <taxon>Bacteria</taxon>
        <taxon>Deltaproteobacteria</taxon>
        <taxon>Bradymonadales</taxon>
        <taxon>Bradymonadaceae</taxon>
        <taxon>Bradymonas</taxon>
    </lineage>
</organism>
<dbReference type="Gene3D" id="1.20.1560.10">
    <property type="entry name" value="ABC transporter type 1, transmembrane domain"/>
    <property type="match status" value="1"/>
</dbReference>
<dbReference type="GO" id="GO:0005524">
    <property type="term" value="F:ATP binding"/>
    <property type="evidence" value="ECO:0007669"/>
    <property type="project" value="UniProtKB-KW"/>
</dbReference>
<dbReference type="CDD" id="cd18565">
    <property type="entry name" value="ABC_6TM_exporter_like"/>
    <property type="match status" value="1"/>
</dbReference>
<dbReference type="RefSeq" id="WP_111336140.1">
    <property type="nucleotide sequence ID" value="NZ_CP030032.1"/>
</dbReference>
<keyword evidence="4" id="KW-0547">Nucleotide-binding</keyword>
<dbReference type="Pfam" id="PF00005">
    <property type="entry name" value="ABC_tran"/>
    <property type="match status" value="1"/>
</dbReference>
<dbReference type="InterPro" id="IPR027417">
    <property type="entry name" value="P-loop_NTPase"/>
</dbReference>
<dbReference type="GO" id="GO:0015421">
    <property type="term" value="F:ABC-type oligopeptide transporter activity"/>
    <property type="evidence" value="ECO:0007669"/>
    <property type="project" value="TreeGrafter"/>
</dbReference>
<dbReference type="SMART" id="SM00382">
    <property type="entry name" value="AAA"/>
    <property type="match status" value="1"/>
</dbReference>
<dbReference type="AlphaFoldDB" id="A0A2Z4FNK5"/>
<dbReference type="FunFam" id="3.40.50.300:FF:000287">
    <property type="entry name" value="Multidrug ABC transporter ATP-binding protein"/>
    <property type="match status" value="1"/>
</dbReference>
<dbReference type="InterPro" id="IPR017871">
    <property type="entry name" value="ABC_transporter-like_CS"/>
</dbReference>
<evidence type="ECO:0000256" key="6">
    <source>
        <dbReference type="ARBA" id="ARBA00022989"/>
    </source>
</evidence>
<dbReference type="InterPro" id="IPR039421">
    <property type="entry name" value="Type_1_exporter"/>
</dbReference>
<evidence type="ECO:0000256" key="7">
    <source>
        <dbReference type="ARBA" id="ARBA00023136"/>
    </source>
</evidence>
<dbReference type="PROSITE" id="PS00211">
    <property type="entry name" value="ABC_TRANSPORTER_1"/>
    <property type="match status" value="1"/>
</dbReference>
<protein>
    <submittedName>
        <fullName evidence="8">ABC transporter</fullName>
    </submittedName>
</protein>
<dbReference type="InterPro" id="IPR036640">
    <property type="entry name" value="ABC1_TM_sf"/>
</dbReference>
<dbReference type="PANTHER" id="PTHR43394">
    <property type="entry name" value="ATP-DEPENDENT PERMEASE MDL1, MITOCHONDRIAL"/>
    <property type="match status" value="1"/>
</dbReference>
<name>A0A2Z4FNK5_9DELT</name>
<dbReference type="Pfam" id="PF00664">
    <property type="entry name" value="ABC_membrane"/>
    <property type="match status" value="1"/>
</dbReference>
<reference evidence="8 9" key="1">
    <citation type="submission" date="2018-06" db="EMBL/GenBank/DDBJ databases">
        <title>Lujinxingia sediminis gen. nov. sp. nov., a new facultative anaerobic member of the class Deltaproteobacteria, and proposal of Lujinxingaceae fam. nov.</title>
        <authorList>
            <person name="Guo L.-Y."/>
            <person name="Li C.-M."/>
            <person name="Wang S."/>
            <person name="Du Z.-J."/>
        </authorList>
    </citation>
    <scope>NUCLEOTIDE SEQUENCE [LARGE SCALE GENOMIC DNA]</scope>
    <source>
        <strain evidence="8 9">FA350</strain>
    </source>
</reference>
<keyword evidence="3" id="KW-0812">Transmembrane</keyword>
<evidence type="ECO:0000256" key="5">
    <source>
        <dbReference type="ARBA" id="ARBA00022840"/>
    </source>
</evidence>
<dbReference type="OrthoDB" id="9760168at2"/>
<dbReference type="Proteomes" id="UP000249799">
    <property type="component" value="Chromosome"/>
</dbReference>
<dbReference type="SUPFAM" id="SSF90123">
    <property type="entry name" value="ABC transporter transmembrane region"/>
    <property type="match status" value="1"/>
</dbReference>